<keyword evidence="2" id="KW-0808">Transferase</keyword>
<dbReference type="InterPro" id="IPR001173">
    <property type="entry name" value="Glyco_trans_2-like"/>
</dbReference>
<dbReference type="SUPFAM" id="SSF53448">
    <property type="entry name" value="Nucleotide-diphospho-sugar transferases"/>
    <property type="match status" value="1"/>
</dbReference>
<evidence type="ECO:0000259" key="1">
    <source>
        <dbReference type="Pfam" id="PF00535"/>
    </source>
</evidence>
<dbReference type="PANTHER" id="PTHR22916">
    <property type="entry name" value="GLYCOSYLTRANSFERASE"/>
    <property type="match status" value="1"/>
</dbReference>
<evidence type="ECO:0000313" key="3">
    <source>
        <dbReference type="Proteomes" id="UP000236726"/>
    </source>
</evidence>
<dbReference type="RefSeq" id="WP_103953603.1">
    <property type="nucleotide sequence ID" value="NZ_FNUL01000028.1"/>
</dbReference>
<dbReference type="Proteomes" id="UP000236726">
    <property type="component" value="Unassembled WGS sequence"/>
</dbReference>
<name>A0A1H5XF51_9FIRM</name>
<sequence>MEKPLVSICIPAYNNADYITETMDSIMNQTYPNIELIVVDDGSKDSTWEVINEYKKNYEKNELTNKPNVNRKIRLYKNEKNLGMSGNWNHSLELCTGKYLKLVCADDLMDPNLTETEVSIMEQDEEVLCVSSDTRFVDLNGDLKGYYRRYHKNGKIDGKKAVKYSAFTRNYLGAPAANLFRKEIYDKIGGFDSSFVFIVDYDFYMRIYCSGKVYILHDKPLNYFRIRNDSNTGQVLGGGKTKTYVAEHRHLMEKAAPVIGLSKFQITISVFIRRIMCVLGALYLKLNVPKE</sequence>
<keyword evidence="3" id="KW-1185">Reference proteome</keyword>
<dbReference type="STRING" id="1410661.GCA_000702205_01448"/>
<accession>A0A1H5XF51</accession>
<dbReference type="GO" id="GO:0016758">
    <property type="term" value="F:hexosyltransferase activity"/>
    <property type="evidence" value="ECO:0007669"/>
    <property type="project" value="UniProtKB-ARBA"/>
</dbReference>
<protein>
    <submittedName>
        <fullName evidence="2">Glycosyl transferase family 2</fullName>
    </submittedName>
</protein>
<feature type="domain" description="Glycosyltransferase 2-like" evidence="1">
    <location>
        <begin position="7"/>
        <end position="187"/>
    </location>
</feature>
<dbReference type="InterPro" id="IPR029044">
    <property type="entry name" value="Nucleotide-diphossugar_trans"/>
</dbReference>
<reference evidence="2 3" key="1">
    <citation type="submission" date="2016-10" db="EMBL/GenBank/DDBJ databases">
        <authorList>
            <person name="de Groot N.N."/>
        </authorList>
    </citation>
    <scope>NUCLEOTIDE SEQUENCE [LARGE SCALE GENOMIC DNA]</scope>
    <source>
        <strain evidence="2 3">D15d</strain>
    </source>
</reference>
<gene>
    <name evidence="2" type="ORF">SAMN05216537_1287</name>
</gene>
<dbReference type="Gene3D" id="3.90.550.10">
    <property type="entry name" value="Spore Coat Polysaccharide Biosynthesis Protein SpsA, Chain A"/>
    <property type="match status" value="1"/>
</dbReference>
<proteinExistence type="predicted"/>
<dbReference type="EMBL" id="FNUL01000028">
    <property type="protein sequence ID" value="SEG09836.1"/>
    <property type="molecule type" value="Genomic_DNA"/>
</dbReference>
<dbReference type="PANTHER" id="PTHR22916:SF3">
    <property type="entry name" value="UDP-GLCNAC:BETAGAL BETA-1,3-N-ACETYLGLUCOSAMINYLTRANSFERASE-LIKE PROTEIN 1"/>
    <property type="match status" value="1"/>
</dbReference>
<evidence type="ECO:0000313" key="2">
    <source>
        <dbReference type="EMBL" id="SEG09836.1"/>
    </source>
</evidence>
<dbReference type="AlphaFoldDB" id="A0A1H5XF51"/>
<dbReference type="Pfam" id="PF00535">
    <property type="entry name" value="Glycos_transf_2"/>
    <property type="match status" value="1"/>
</dbReference>
<organism evidence="2 3">
    <name type="scientific">Lachnospira multipara</name>
    <dbReference type="NCBI Taxonomy" id="28051"/>
    <lineage>
        <taxon>Bacteria</taxon>
        <taxon>Bacillati</taxon>
        <taxon>Bacillota</taxon>
        <taxon>Clostridia</taxon>
        <taxon>Lachnospirales</taxon>
        <taxon>Lachnospiraceae</taxon>
        <taxon>Lachnospira</taxon>
    </lineage>
</organism>